<evidence type="ECO:0000313" key="6">
    <source>
        <dbReference type="EMBL" id="SPR00045.1"/>
    </source>
</evidence>
<dbReference type="Pfam" id="PF01176">
    <property type="entry name" value="eIF-1a"/>
    <property type="match status" value="1"/>
</dbReference>
<dbReference type="PANTHER" id="PTHR21641">
    <property type="entry name" value="TRANSLATION INITIATION FACTOR-RELATED"/>
    <property type="match status" value="1"/>
</dbReference>
<dbReference type="GO" id="GO:0003723">
    <property type="term" value="F:RNA binding"/>
    <property type="evidence" value="ECO:0007669"/>
    <property type="project" value="UniProtKB-KW"/>
</dbReference>
<evidence type="ECO:0000256" key="1">
    <source>
        <dbReference type="ARBA" id="ARBA00007340"/>
    </source>
</evidence>
<dbReference type="STRING" id="37360.A0A0G4IKJ8"/>
<evidence type="ECO:0000256" key="3">
    <source>
        <dbReference type="SAM" id="MobiDB-lite"/>
    </source>
</evidence>
<sequence length="148" mass="16455">MGRKNWSVSDPSDIRIDDIAQVTSTRGSNLVDVRRRNGDNVVCVMANCFRDTNWIRRGSYVLIVPIEGSKTTVTHEVTHVLMPDQVKSLRRQGAWPTEFSDASCRPPSPAVDDDVADDDVDDPLMRPNTNRIEVPLSPSSSDDLSESD</sequence>
<protein>
    <recommendedName>
        <fullName evidence="4">S1-like domain-containing protein</fullName>
    </recommendedName>
</protein>
<dbReference type="PANTHER" id="PTHR21641:SF0">
    <property type="entry name" value="RNA-BINDING PROTEIN EIF1AD-RELATED"/>
    <property type="match status" value="1"/>
</dbReference>
<geneLocation type="mitochondrion" evidence="6"/>
<dbReference type="InterPro" id="IPR039294">
    <property type="entry name" value="EIF1AD"/>
</dbReference>
<name>A0A0G4IKJ8_PLABS</name>
<dbReference type="Proteomes" id="UP000290189">
    <property type="component" value="Unassembled WGS sequence"/>
</dbReference>
<keyword evidence="6" id="KW-0496">Mitochondrion</keyword>
<dbReference type="OrthoDB" id="1738325at2759"/>
<feature type="domain" description="S1-like" evidence="4">
    <location>
        <begin position="19"/>
        <end position="71"/>
    </location>
</feature>
<dbReference type="SUPFAM" id="SSF50249">
    <property type="entry name" value="Nucleic acid-binding proteins"/>
    <property type="match status" value="1"/>
</dbReference>
<dbReference type="InterPro" id="IPR001253">
    <property type="entry name" value="TIF_eIF-1A"/>
</dbReference>
<dbReference type="EMBL" id="CDSF01000035">
    <property type="protein sequence ID" value="CEO95781.1"/>
    <property type="molecule type" value="Genomic_DNA"/>
</dbReference>
<dbReference type="GO" id="GO:0005634">
    <property type="term" value="C:nucleus"/>
    <property type="evidence" value="ECO:0007669"/>
    <property type="project" value="TreeGrafter"/>
</dbReference>
<feature type="region of interest" description="Disordered" evidence="3">
    <location>
        <begin position="91"/>
        <end position="148"/>
    </location>
</feature>
<dbReference type="Gene3D" id="2.40.50.140">
    <property type="entry name" value="Nucleic acid-binding proteins"/>
    <property type="match status" value="1"/>
</dbReference>
<evidence type="ECO:0000313" key="5">
    <source>
        <dbReference type="EMBL" id="CEO95781.1"/>
    </source>
</evidence>
<organism evidence="5 7">
    <name type="scientific">Plasmodiophora brassicae</name>
    <name type="common">Clubroot disease agent</name>
    <dbReference type="NCBI Taxonomy" id="37360"/>
    <lineage>
        <taxon>Eukaryota</taxon>
        <taxon>Sar</taxon>
        <taxon>Rhizaria</taxon>
        <taxon>Endomyxa</taxon>
        <taxon>Phytomyxea</taxon>
        <taxon>Plasmodiophorida</taxon>
        <taxon>Plasmodiophoridae</taxon>
        <taxon>Plasmodiophora</taxon>
    </lineage>
</organism>
<gene>
    <name evidence="5" type="ORF">PBRA_004494</name>
    <name evidence="6" type="ORF">PLBR_LOCUS7260</name>
</gene>
<dbReference type="GO" id="GO:0003743">
    <property type="term" value="F:translation initiation factor activity"/>
    <property type="evidence" value="ECO:0007669"/>
    <property type="project" value="InterPro"/>
</dbReference>
<dbReference type="AlphaFoldDB" id="A0A0G4IKJ8"/>
<evidence type="ECO:0000313" key="7">
    <source>
        <dbReference type="Proteomes" id="UP000039324"/>
    </source>
</evidence>
<reference evidence="6 8" key="2">
    <citation type="submission" date="2018-03" db="EMBL/GenBank/DDBJ databases">
        <authorList>
            <person name="Fogelqvist J."/>
        </authorList>
    </citation>
    <scope>NUCLEOTIDE SEQUENCE [LARGE SCALE GENOMIC DNA]</scope>
</reference>
<keyword evidence="2" id="KW-0694">RNA-binding</keyword>
<evidence type="ECO:0000256" key="2">
    <source>
        <dbReference type="ARBA" id="ARBA00022884"/>
    </source>
</evidence>
<keyword evidence="7" id="KW-1185">Reference proteome</keyword>
<dbReference type="InterPro" id="IPR006196">
    <property type="entry name" value="RNA-binding_domain_S1_IF1"/>
</dbReference>
<dbReference type="EMBL" id="OVEO01000013">
    <property type="protein sequence ID" value="SPR00045.1"/>
    <property type="molecule type" value="Genomic_DNA"/>
</dbReference>
<proteinExistence type="inferred from homology"/>
<dbReference type="InterPro" id="IPR012340">
    <property type="entry name" value="NA-bd_OB-fold"/>
</dbReference>
<dbReference type="Proteomes" id="UP000039324">
    <property type="component" value="Unassembled WGS sequence"/>
</dbReference>
<evidence type="ECO:0000259" key="4">
    <source>
        <dbReference type="Pfam" id="PF01176"/>
    </source>
</evidence>
<dbReference type="SMART" id="SM00652">
    <property type="entry name" value="eIF1a"/>
    <property type="match status" value="1"/>
</dbReference>
<feature type="compositionally biased region" description="Acidic residues" evidence="3">
    <location>
        <begin position="111"/>
        <end position="122"/>
    </location>
</feature>
<accession>A0A0G4IKJ8</accession>
<evidence type="ECO:0000313" key="8">
    <source>
        <dbReference type="Proteomes" id="UP000290189"/>
    </source>
</evidence>
<comment type="similarity">
    <text evidence="1">Belongs to the EIF1AD family.</text>
</comment>
<reference evidence="5 7" key="1">
    <citation type="submission" date="2015-02" db="EMBL/GenBank/DDBJ databases">
        <authorList>
            <person name="Chooi Y.-H."/>
        </authorList>
    </citation>
    <scope>NUCLEOTIDE SEQUENCE [LARGE SCALE GENOMIC DNA]</scope>
    <source>
        <strain evidence="5">E3</strain>
    </source>
</reference>